<dbReference type="AlphaFoldDB" id="A0A1G4MHQ6"/>
<dbReference type="Proteomes" id="UP000190831">
    <property type="component" value="Chromosome G"/>
</dbReference>
<protein>
    <submittedName>
        <fullName evidence="1">LAFE_0G10308g1_1</fullName>
    </submittedName>
</protein>
<dbReference type="EMBL" id="LT598486">
    <property type="protein sequence ID" value="SCW03433.1"/>
    <property type="molecule type" value="Genomic_DNA"/>
</dbReference>
<evidence type="ECO:0000313" key="2">
    <source>
        <dbReference type="Proteomes" id="UP000190831"/>
    </source>
</evidence>
<gene>
    <name evidence="1" type="ORF">LAFE_0G10308G</name>
</gene>
<name>A0A1G4MHQ6_LACFM</name>
<organism evidence="1 2">
    <name type="scientific">Lachancea fermentati</name>
    <name type="common">Zygosaccharomyces fermentati</name>
    <dbReference type="NCBI Taxonomy" id="4955"/>
    <lineage>
        <taxon>Eukaryota</taxon>
        <taxon>Fungi</taxon>
        <taxon>Dikarya</taxon>
        <taxon>Ascomycota</taxon>
        <taxon>Saccharomycotina</taxon>
        <taxon>Saccharomycetes</taxon>
        <taxon>Saccharomycetales</taxon>
        <taxon>Saccharomycetaceae</taxon>
        <taxon>Lachancea</taxon>
    </lineage>
</organism>
<sequence>MSYYPDREELPPLGALCLDYTDDIHRPPGDPLNELSFQFPIIHEMVENASLWNVVASEEYTEEFLQKFVNACDKLADRGALGIITSCGFLAQVQQRLAARIRIPIVTSSLLQIPFLLNVRHQSEHIGVITFDSSTLGDAHFRGAGVTPEMKERVSVIGCPPDGVLRGIIKNGDPYVHEDLEAEIVNCAEELLKIDPQVKVFLLECTQMPPSAKAIQKSTGLPVYDVVTLIDWFYAGLRPKTFVADEFKEEGLRRRLRSDQELKQ</sequence>
<reference evidence="1 2" key="1">
    <citation type="submission" date="2016-03" db="EMBL/GenBank/DDBJ databases">
        <authorList>
            <person name="Devillers H."/>
        </authorList>
    </citation>
    <scope>NUCLEOTIDE SEQUENCE [LARGE SCALE GENOMIC DNA]</scope>
    <source>
        <strain evidence="1">CBS 6772</strain>
    </source>
</reference>
<dbReference type="OMA" id="ECTNMVP"/>
<proteinExistence type="predicted"/>
<dbReference type="OrthoDB" id="412093at2759"/>
<accession>A0A1G4MHQ6</accession>
<evidence type="ECO:0000313" key="1">
    <source>
        <dbReference type="EMBL" id="SCW03433.1"/>
    </source>
</evidence>
<keyword evidence="2" id="KW-1185">Reference proteome</keyword>